<organism evidence="1 2">
    <name type="scientific">Microvirga puerhi</name>
    <dbReference type="NCBI Taxonomy" id="2876078"/>
    <lineage>
        <taxon>Bacteria</taxon>
        <taxon>Pseudomonadati</taxon>
        <taxon>Pseudomonadota</taxon>
        <taxon>Alphaproteobacteria</taxon>
        <taxon>Hyphomicrobiales</taxon>
        <taxon>Methylobacteriaceae</taxon>
        <taxon>Microvirga</taxon>
    </lineage>
</organism>
<reference evidence="1 2" key="1">
    <citation type="submission" date="2021-09" db="EMBL/GenBank/DDBJ databases">
        <title>The complete genome sequence of a new microorganism.</title>
        <authorList>
            <person name="Zi Z."/>
        </authorList>
    </citation>
    <scope>NUCLEOTIDE SEQUENCE [LARGE SCALE GENOMIC DNA]</scope>
    <source>
        <strain evidence="1 2">WGZ8</strain>
    </source>
</reference>
<protein>
    <submittedName>
        <fullName evidence="1">Uncharacterized protein</fullName>
    </submittedName>
</protein>
<sequence length="49" mass="4974">MLTWAGLVALVVGALTYLSGDVVAVLRGAAELGAVTAMFALVCAFEAFN</sequence>
<dbReference type="Proteomes" id="UP000704176">
    <property type="component" value="Unassembled WGS sequence"/>
</dbReference>
<name>A0ABS7VMM4_9HYPH</name>
<dbReference type="EMBL" id="JAIRBM010000005">
    <property type="protein sequence ID" value="MBZ6076390.1"/>
    <property type="molecule type" value="Genomic_DNA"/>
</dbReference>
<dbReference type="RefSeq" id="WP_224312712.1">
    <property type="nucleotide sequence ID" value="NZ_JAIRBM010000005.1"/>
</dbReference>
<evidence type="ECO:0000313" key="2">
    <source>
        <dbReference type="Proteomes" id="UP000704176"/>
    </source>
</evidence>
<keyword evidence="2" id="KW-1185">Reference proteome</keyword>
<proteinExistence type="predicted"/>
<comment type="caution">
    <text evidence="1">The sequence shown here is derived from an EMBL/GenBank/DDBJ whole genome shotgun (WGS) entry which is preliminary data.</text>
</comment>
<accession>A0ABS7VMM4</accession>
<evidence type="ECO:0000313" key="1">
    <source>
        <dbReference type="EMBL" id="MBZ6076390.1"/>
    </source>
</evidence>
<gene>
    <name evidence="1" type="ORF">K9B37_08820</name>
</gene>